<dbReference type="PROSITE" id="PS50965">
    <property type="entry name" value="NERD"/>
    <property type="match status" value="1"/>
</dbReference>
<dbReference type="InterPro" id="IPR011528">
    <property type="entry name" value="NERD"/>
</dbReference>
<gene>
    <name evidence="3" type="ORF">JO380_000933</name>
</gene>
<reference evidence="3 4" key="1">
    <citation type="submission" date="2023-07" db="EMBL/GenBank/DDBJ databases">
        <title>Sequencing the genomes of 1000 actinobacteria strains.</title>
        <authorList>
            <person name="Klenk H.-P."/>
        </authorList>
    </citation>
    <scope>NUCLEOTIDE SEQUENCE [LARGE SCALE GENOMIC DNA]</scope>
    <source>
        <strain evidence="3 4">DSM 14785</strain>
    </source>
</reference>
<name>A0ABU0GJ28_9CELL</name>
<evidence type="ECO:0000259" key="2">
    <source>
        <dbReference type="PROSITE" id="PS50965"/>
    </source>
</evidence>
<comment type="caution">
    <text evidence="3">The sequence shown here is derived from an EMBL/GenBank/DDBJ whole genome shotgun (WGS) entry which is preliminary data.</text>
</comment>
<protein>
    <recommendedName>
        <fullName evidence="2">NERD domain-containing protein</fullName>
    </recommendedName>
</protein>
<dbReference type="Pfam" id="PF08378">
    <property type="entry name" value="NERD"/>
    <property type="match status" value="1"/>
</dbReference>
<feature type="domain" description="NERD" evidence="2">
    <location>
        <begin position="126"/>
        <end position="233"/>
    </location>
</feature>
<proteinExistence type="predicted"/>
<dbReference type="RefSeq" id="WP_070318605.1">
    <property type="nucleotide sequence ID" value="NZ_JAUSVM010000001.1"/>
</dbReference>
<sequence length="294" mass="31249">MTTTSGRDAVNAAKVMRLRYAGTCAGCGAELESGTRAAYCKATKTVRCLACTEPDEPVPSVAQPVDSTPAPTLADIETGTAGSSARREYERRSAKREARIREAHPRLGGLILALSEEPQSTTAWARGARGEELLGARLADLTGNGVRLLHDRRIPGTRANIDHIAVGPTGAHVIDAKRYKGRPSLRVEGGLLRPRVEKLLVGSRDCTRLVEGVQEQVGLVRSALDAASLTDVPAHGALCFIEADWPLIGGSFVIADVAVVWPNKLAERLVAPGPMSEAEVERTHRALGRAFPAA</sequence>
<dbReference type="Proteomes" id="UP001240250">
    <property type="component" value="Unassembled WGS sequence"/>
</dbReference>
<evidence type="ECO:0000256" key="1">
    <source>
        <dbReference type="SAM" id="MobiDB-lite"/>
    </source>
</evidence>
<evidence type="ECO:0000313" key="3">
    <source>
        <dbReference type="EMBL" id="MDQ0424552.1"/>
    </source>
</evidence>
<keyword evidence="4" id="KW-1185">Reference proteome</keyword>
<feature type="region of interest" description="Disordered" evidence="1">
    <location>
        <begin position="55"/>
        <end position="88"/>
    </location>
</feature>
<organism evidence="3 4">
    <name type="scientific">Cellulomonas iranensis</name>
    <dbReference type="NCBI Taxonomy" id="76862"/>
    <lineage>
        <taxon>Bacteria</taxon>
        <taxon>Bacillati</taxon>
        <taxon>Actinomycetota</taxon>
        <taxon>Actinomycetes</taxon>
        <taxon>Micrococcales</taxon>
        <taxon>Cellulomonadaceae</taxon>
        <taxon>Cellulomonas</taxon>
    </lineage>
</organism>
<evidence type="ECO:0000313" key="4">
    <source>
        <dbReference type="Proteomes" id="UP001240250"/>
    </source>
</evidence>
<dbReference type="EMBL" id="JAUSVM010000001">
    <property type="protein sequence ID" value="MDQ0424552.1"/>
    <property type="molecule type" value="Genomic_DNA"/>
</dbReference>
<accession>A0ABU0GJ28</accession>